<dbReference type="InterPro" id="IPR016130">
    <property type="entry name" value="Tyr_Pase_AS"/>
</dbReference>
<sequence>MRGLAAAAAALLVAQPGAAQGVVHPPAAPAAAAPHQRVLPLQGGHNFRDLGGYRTMDGRTVRWGLLYRSGQMHDLTLADYAYLQRLGIRTVCDLRDRRERAAQPTRWPAGHAPRILSDDYDLDMRGMMLPGDPGSWTREQVVERMAATYPQLLEQFRDQYRRMFAQLLAGQAPLAFHCTAGKDRTGVGAALLLSALGVPRATVIDDYLLSNRYTTMPTGTPTGFWAKLSPAAAGAFAGVDRRYIDAVFADIDRRPGGMARYLKEAMGLDRAAIARLRHLYLTRG</sequence>
<evidence type="ECO:0000256" key="2">
    <source>
        <dbReference type="SAM" id="SignalP"/>
    </source>
</evidence>
<feature type="signal peptide" evidence="2">
    <location>
        <begin position="1"/>
        <end position="19"/>
    </location>
</feature>
<name>A0A2W4Z521_9SPHN</name>
<evidence type="ECO:0000313" key="4">
    <source>
        <dbReference type="EMBL" id="PZO77383.1"/>
    </source>
</evidence>
<organism evidence="4 5">
    <name type="scientific">Sphingomonas hengshuiensis</name>
    <dbReference type="NCBI Taxonomy" id="1609977"/>
    <lineage>
        <taxon>Bacteria</taxon>
        <taxon>Pseudomonadati</taxon>
        <taxon>Pseudomonadota</taxon>
        <taxon>Alphaproteobacteria</taxon>
        <taxon>Sphingomonadales</taxon>
        <taxon>Sphingomonadaceae</taxon>
        <taxon>Sphingomonas</taxon>
    </lineage>
</organism>
<dbReference type="SUPFAM" id="SSF52799">
    <property type="entry name" value="(Phosphotyrosine protein) phosphatases II"/>
    <property type="match status" value="1"/>
</dbReference>
<reference evidence="4 5" key="1">
    <citation type="submission" date="2017-08" db="EMBL/GenBank/DDBJ databases">
        <title>Infants hospitalized years apart are colonized by the same room-sourced microbial strains.</title>
        <authorList>
            <person name="Brooks B."/>
            <person name="Olm M.R."/>
            <person name="Firek B.A."/>
            <person name="Baker R."/>
            <person name="Thomas B.C."/>
            <person name="Morowitz M.J."/>
            <person name="Banfield J.F."/>
        </authorList>
    </citation>
    <scope>NUCLEOTIDE SEQUENCE [LARGE SCALE GENOMIC DNA]</scope>
    <source>
        <strain evidence="4">S2_018_000_R3_110</strain>
    </source>
</reference>
<protein>
    <submittedName>
        <fullName evidence="4">Protein-tyrosine-phosphatase</fullName>
    </submittedName>
</protein>
<evidence type="ECO:0000313" key="5">
    <source>
        <dbReference type="Proteomes" id="UP000248614"/>
    </source>
</evidence>
<comment type="similarity">
    <text evidence="1">Belongs to the protein-tyrosine phosphatase family.</text>
</comment>
<feature type="domain" description="Tyrosine specific protein phosphatases" evidence="3">
    <location>
        <begin position="154"/>
        <end position="193"/>
    </location>
</feature>
<dbReference type="InterPro" id="IPR026893">
    <property type="entry name" value="Tyr/Ser_Pase_IphP-type"/>
</dbReference>
<dbReference type="Gene3D" id="3.90.190.10">
    <property type="entry name" value="Protein tyrosine phosphatase superfamily"/>
    <property type="match status" value="1"/>
</dbReference>
<gene>
    <name evidence="4" type="ORF">DI632_09010</name>
</gene>
<dbReference type="PANTHER" id="PTHR31126">
    <property type="entry name" value="TYROSINE-PROTEIN PHOSPHATASE"/>
    <property type="match status" value="1"/>
</dbReference>
<dbReference type="PANTHER" id="PTHR31126:SF1">
    <property type="entry name" value="TYROSINE SPECIFIC PROTEIN PHOSPHATASES DOMAIN-CONTAINING PROTEIN"/>
    <property type="match status" value="1"/>
</dbReference>
<dbReference type="GO" id="GO:0004721">
    <property type="term" value="F:phosphoprotein phosphatase activity"/>
    <property type="evidence" value="ECO:0007669"/>
    <property type="project" value="InterPro"/>
</dbReference>
<accession>A0A2W4Z521</accession>
<comment type="caution">
    <text evidence="4">The sequence shown here is derived from an EMBL/GenBank/DDBJ whole genome shotgun (WGS) entry which is preliminary data.</text>
</comment>
<evidence type="ECO:0000256" key="1">
    <source>
        <dbReference type="ARBA" id="ARBA00009580"/>
    </source>
</evidence>
<evidence type="ECO:0000259" key="3">
    <source>
        <dbReference type="PROSITE" id="PS50056"/>
    </source>
</evidence>
<dbReference type="Pfam" id="PF13350">
    <property type="entry name" value="Y_phosphatase3"/>
    <property type="match status" value="1"/>
</dbReference>
<dbReference type="EMBL" id="QFNF01000020">
    <property type="protein sequence ID" value="PZO77383.1"/>
    <property type="molecule type" value="Genomic_DNA"/>
</dbReference>
<dbReference type="InterPro" id="IPR000387">
    <property type="entry name" value="Tyr_Pase_dom"/>
</dbReference>
<keyword evidence="2" id="KW-0732">Signal</keyword>
<dbReference type="PROSITE" id="PS00383">
    <property type="entry name" value="TYR_PHOSPHATASE_1"/>
    <property type="match status" value="1"/>
</dbReference>
<dbReference type="InterPro" id="IPR029021">
    <property type="entry name" value="Prot-tyrosine_phosphatase-like"/>
</dbReference>
<dbReference type="AlphaFoldDB" id="A0A2W4Z521"/>
<feature type="chain" id="PRO_5015898859" evidence="2">
    <location>
        <begin position="20"/>
        <end position="284"/>
    </location>
</feature>
<proteinExistence type="inferred from homology"/>
<dbReference type="Proteomes" id="UP000248614">
    <property type="component" value="Unassembled WGS sequence"/>
</dbReference>
<dbReference type="PROSITE" id="PS50056">
    <property type="entry name" value="TYR_PHOSPHATASE_2"/>
    <property type="match status" value="1"/>
</dbReference>